<dbReference type="EMBL" id="LGUV01000163">
    <property type="protein sequence ID" value="KOG53450.1"/>
    <property type="molecule type" value="Genomic_DNA"/>
</dbReference>
<reference evidence="2" key="1">
    <citation type="submission" date="2015-07" db="EMBL/GenBank/DDBJ databases">
        <authorList>
            <consortium name="Consortium for Microbial Forensics and Genomics (microFORGE)"/>
            <person name="Knight B.M."/>
            <person name="Roberts D.P."/>
            <person name="Lin D."/>
            <person name="Hari K."/>
            <person name="Fletcher J."/>
            <person name="Melcher U."/>
            <person name="Blagden T."/>
            <person name="Winegar R.A."/>
        </authorList>
    </citation>
    <scope>NUCLEOTIDE SEQUENCE [LARGE SCALE GENOMIC DNA]</scope>
    <source>
        <strain evidence="2">NRRL B-1447</strain>
    </source>
</reference>
<accession>A0A0L8MSY3</accession>
<name>A0A0L8MSY3_STRVG</name>
<dbReference type="Proteomes" id="UP000037084">
    <property type="component" value="Unassembled WGS sequence"/>
</dbReference>
<evidence type="ECO:0000313" key="2">
    <source>
        <dbReference type="Proteomes" id="UP000037084"/>
    </source>
</evidence>
<organism evidence="1 2">
    <name type="scientific">Streptomyces virginiae</name>
    <name type="common">Streptomyces cinnamonensis</name>
    <dbReference type="NCBI Taxonomy" id="1961"/>
    <lineage>
        <taxon>Bacteria</taxon>
        <taxon>Bacillati</taxon>
        <taxon>Actinomycetota</taxon>
        <taxon>Actinomycetes</taxon>
        <taxon>Kitasatosporales</taxon>
        <taxon>Streptomycetaceae</taxon>
        <taxon>Streptomyces</taxon>
    </lineage>
</organism>
<evidence type="ECO:0000313" key="1">
    <source>
        <dbReference type="EMBL" id="KOG53450.1"/>
    </source>
</evidence>
<protein>
    <submittedName>
        <fullName evidence="1">Uncharacterized protein</fullName>
    </submittedName>
</protein>
<dbReference type="AlphaFoldDB" id="A0A0L8MSY3"/>
<sequence length="104" mass="10964">MLRTTSACGWSRNRPSIRPSVSEISSSRAIASLAGLATAAAAGFSPGTAVCWASAASTAVAATRLKLRTLRFFSRTASRFLPMPRRAPAVWYPVSSTGDAFEVL</sequence>
<proteinExistence type="predicted"/>
<comment type="caution">
    <text evidence="1">The sequence shown here is derived from an EMBL/GenBank/DDBJ whole genome shotgun (WGS) entry which is preliminary data.</text>
</comment>
<gene>
    <name evidence="1" type="ORF">ADK75_14860</name>
</gene>